<dbReference type="SUPFAM" id="SSF47413">
    <property type="entry name" value="lambda repressor-like DNA-binding domains"/>
    <property type="match status" value="1"/>
</dbReference>
<dbReference type="SMART" id="SM00530">
    <property type="entry name" value="HTH_XRE"/>
    <property type="match status" value="1"/>
</dbReference>
<feature type="region of interest" description="Disordered" evidence="1">
    <location>
        <begin position="64"/>
        <end position="88"/>
    </location>
</feature>
<evidence type="ECO:0000313" key="4">
    <source>
        <dbReference type="Proteomes" id="UP000030634"/>
    </source>
</evidence>
<reference evidence="4" key="1">
    <citation type="submission" date="2014-11" db="EMBL/GenBank/DDBJ databases">
        <title>Hymenobacter sp. DG25B genome submission.</title>
        <authorList>
            <person name="Jung H.-Y."/>
            <person name="Kim M.K."/>
            <person name="Srinivasan S."/>
            <person name="Lim S."/>
        </authorList>
    </citation>
    <scope>NUCLEOTIDE SEQUENCE [LARGE SCALE GENOMIC DNA]</scope>
    <source>
        <strain evidence="4">DY59</strain>
    </source>
</reference>
<dbReference type="CDD" id="cd00093">
    <property type="entry name" value="HTH_XRE"/>
    <property type="match status" value="1"/>
</dbReference>
<dbReference type="HOGENOM" id="CLU_066192_31_8_0"/>
<sequence length="88" mass="9395">MPIFVRLDVMMALRKRRGKDLAAEIGITEANLSLLRTGKVKGVRFETLAALCRALDCVPGDLLDYEPDDEAPDGPQGIPEAGAAGGTR</sequence>
<protein>
    <recommendedName>
        <fullName evidence="2">HTH cro/C1-type domain-containing protein</fullName>
    </recommendedName>
</protein>
<dbReference type="KEGG" id="dsw:QR90_04510"/>
<evidence type="ECO:0000256" key="1">
    <source>
        <dbReference type="SAM" id="MobiDB-lite"/>
    </source>
</evidence>
<accession>A0A0A7KEE1</accession>
<dbReference type="Pfam" id="PF13443">
    <property type="entry name" value="HTH_26"/>
    <property type="match status" value="1"/>
</dbReference>
<organism evidence="3 4">
    <name type="scientific">Deinococcus radiopugnans</name>
    <dbReference type="NCBI Taxonomy" id="57497"/>
    <lineage>
        <taxon>Bacteria</taxon>
        <taxon>Thermotogati</taxon>
        <taxon>Deinococcota</taxon>
        <taxon>Deinococci</taxon>
        <taxon>Deinococcales</taxon>
        <taxon>Deinococcaceae</taxon>
        <taxon>Deinococcus</taxon>
    </lineage>
</organism>
<dbReference type="PROSITE" id="PS50943">
    <property type="entry name" value="HTH_CROC1"/>
    <property type="match status" value="1"/>
</dbReference>
<dbReference type="EMBL" id="CP010028">
    <property type="protein sequence ID" value="AIZ44516.1"/>
    <property type="molecule type" value="Genomic_DNA"/>
</dbReference>
<feature type="domain" description="HTH cro/C1-type" evidence="2">
    <location>
        <begin position="12"/>
        <end position="62"/>
    </location>
</feature>
<name>A0A0A7KEE1_9DEIO</name>
<proteinExistence type="predicted"/>
<dbReference type="GO" id="GO:0003677">
    <property type="term" value="F:DNA binding"/>
    <property type="evidence" value="ECO:0007669"/>
    <property type="project" value="InterPro"/>
</dbReference>
<dbReference type="Gene3D" id="1.10.260.40">
    <property type="entry name" value="lambda repressor-like DNA-binding domains"/>
    <property type="match status" value="1"/>
</dbReference>
<evidence type="ECO:0000313" key="3">
    <source>
        <dbReference type="EMBL" id="AIZ44516.1"/>
    </source>
</evidence>
<dbReference type="PANTHER" id="PTHR37301">
    <property type="entry name" value="DNA-BINDING PROTEIN-RELATED"/>
    <property type="match status" value="1"/>
</dbReference>
<dbReference type="PANTHER" id="PTHR37301:SF1">
    <property type="entry name" value="DNA-BINDING PROTEIN"/>
    <property type="match status" value="1"/>
</dbReference>
<dbReference type="InterPro" id="IPR001387">
    <property type="entry name" value="Cro/C1-type_HTH"/>
</dbReference>
<dbReference type="STRING" id="1182571.QR90_04510"/>
<gene>
    <name evidence="3" type="ORF">QR90_04510</name>
</gene>
<evidence type="ECO:0000259" key="2">
    <source>
        <dbReference type="PROSITE" id="PS50943"/>
    </source>
</evidence>
<dbReference type="RefSeq" id="WP_039682565.1">
    <property type="nucleotide sequence ID" value="NZ_CP010028.1"/>
</dbReference>
<dbReference type="Proteomes" id="UP000030634">
    <property type="component" value="Chromosome"/>
</dbReference>
<dbReference type="AlphaFoldDB" id="A0A0A7KEE1"/>
<dbReference type="InterPro" id="IPR010982">
    <property type="entry name" value="Lambda_DNA-bd_dom_sf"/>
</dbReference>